<evidence type="ECO:0000313" key="7">
    <source>
        <dbReference type="Proteomes" id="UP000095342"/>
    </source>
</evidence>
<evidence type="ECO:0000256" key="1">
    <source>
        <dbReference type="ARBA" id="ARBA00022692"/>
    </source>
</evidence>
<evidence type="ECO:0000256" key="4">
    <source>
        <dbReference type="SAM" id="Phobius"/>
    </source>
</evidence>
<dbReference type="PANTHER" id="PTHR23518">
    <property type="entry name" value="C-METHYLTRANSFERASE"/>
    <property type="match status" value="1"/>
</dbReference>
<feature type="transmembrane region" description="Helical" evidence="4">
    <location>
        <begin position="173"/>
        <end position="193"/>
    </location>
</feature>
<dbReference type="KEGG" id="aaeo:BJI67_12365"/>
<name>A0A1D8K9T9_9GAMM</name>
<feature type="transmembrane region" description="Helical" evidence="4">
    <location>
        <begin position="282"/>
        <end position="302"/>
    </location>
</feature>
<dbReference type="SUPFAM" id="SSF103473">
    <property type="entry name" value="MFS general substrate transporter"/>
    <property type="match status" value="1"/>
</dbReference>
<dbReference type="Gene3D" id="1.20.1250.20">
    <property type="entry name" value="MFS general substrate transporter like domains"/>
    <property type="match status" value="2"/>
</dbReference>
<feature type="transmembrane region" description="Helical" evidence="4">
    <location>
        <begin position="223"/>
        <end position="244"/>
    </location>
</feature>
<keyword evidence="7" id="KW-1185">Reference proteome</keyword>
<dbReference type="PROSITE" id="PS50850">
    <property type="entry name" value="MFS"/>
    <property type="match status" value="1"/>
</dbReference>
<feature type="transmembrane region" description="Helical" evidence="4">
    <location>
        <begin position="372"/>
        <end position="393"/>
    </location>
</feature>
<keyword evidence="3 4" id="KW-0472">Membrane</keyword>
<dbReference type="InterPro" id="IPR020846">
    <property type="entry name" value="MFS_dom"/>
</dbReference>
<feature type="transmembrane region" description="Helical" evidence="4">
    <location>
        <begin position="346"/>
        <end position="366"/>
    </location>
</feature>
<proteinExistence type="predicted"/>
<feature type="transmembrane region" description="Helical" evidence="4">
    <location>
        <begin position="37"/>
        <end position="56"/>
    </location>
</feature>
<feature type="domain" description="Major facilitator superfamily (MFS) profile" evidence="5">
    <location>
        <begin position="16"/>
        <end position="396"/>
    </location>
</feature>
<dbReference type="Proteomes" id="UP000095342">
    <property type="component" value="Chromosome"/>
</dbReference>
<evidence type="ECO:0000256" key="2">
    <source>
        <dbReference type="ARBA" id="ARBA00022989"/>
    </source>
</evidence>
<dbReference type="CDD" id="cd17370">
    <property type="entry name" value="MFS_MJ1317_like"/>
    <property type="match status" value="1"/>
</dbReference>
<feature type="transmembrane region" description="Helical" evidence="4">
    <location>
        <begin position="250"/>
        <end position="270"/>
    </location>
</feature>
<dbReference type="AlphaFoldDB" id="A0A1D8K9T9"/>
<sequence length="396" mass="40899">MSSGGGSGTRLGLPRSVVVLGAVSFLNDAASEMITPLLPLFLTMTLGAGPVVVGLIEGVAEATASLLKLVSGRLADRGIPPKRLLLGGYGISNAARPLIGLAFGWTWVLALRFFDRVGKGIRTSPRDAVIAAASGDDRRGHAFGFHRAMDNAGAVVGPLLAFALLGLQVPLGHVFLASVVPGLLVIGLLVFGLRGHETTLAPAAATPPPSLHWRDLDSRLKGLLLAAGGLALAAVPEVFLVLWAQSRGLHVVWVPLIWAAASLVKSLLSWPAGALSDRVGRVPVVLTGWTLRVILLVLLAHAGEQTGVIWALFLGYAGALALTEGAERALIGDHAPARLKGTAFGLYHLLTGALALPGAVLFGAVWQGFGEMAAFHLAAVLTGIAALGMLSVLRRG</sequence>
<feature type="transmembrane region" description="Helical" evidence="4">
    <location>
        <begin position="94"/>
        <end position="114"/>
    </location>
</feature>
<gene>
    <name evidence="6" type="ORF">BJI67_12365</name>
</gene>
<organism evidence="6 7">
    <name type="scientific">Acidihalobacter aeolianus</name>
    <dbReference type="NCBI Taxonomy" id="2792603"/>
    <lineage>
        <taxon>Bacteria</taxon>
        <taxon>Pseudomonadati</taxon>
        <taxon>Pseudomonadota</taxon>
        <taxon>Gammaproteobacteria</taxon>
        <taxon>Chromatiales</taxon>
        <taxon>Ectothiorhodospiraceae</taxon>
        <taxon>Acidihalobacter</taxon>
    </lineage>
</organism>
<dbReference type="GO" id="GO:0022857">
    <property type="term" value="F:transmembrane transporter activity"/>
    <property type="evidence" value="ECO:0007669"/>
    <property type="project" value="InterPro"/>
</dbReference>
<reference evidence="6 7" key="1">
    <citation type="submission" date="2016-09" db="EMBL/GenBank/DDBJ databases">
        <title>Acidihalobacter prosperus V6 (DSM14174).</title>
        <authorList>
            <person name="Khaleque H.N."/>
            <person name="Ramsay J.P."/>
            <person name="Murphy R.J.T."/>
            <person name="Kaksonen A.H."/>
            <person name="Boxall N.J."/>
            <person name="Watkin E.L.J."/>
        </authorList>
    </citation>
    <scope>NUCLEOTIDE SEQUENCE [LARGE SCALE GENOMIC DNA]</scope>
    <source>
        <strain evidence="6 7">V6</strain>
    </source>
</reference>
<keyword evidence="1 4" id="KW-0812">Transmembrane</keyword>
<accession>A0A1D8K9T9</accession>
<protein>
    <recommendedName>
        <fullName evidence="5">Major facilitator superfamily (MFS) profile domain-containing protein</fullName>
    </recommendedName>
</protein>
<dbReference type="InterPro" id="IPR036259">
    <property type="entry name" value="MFS_trans_sf"/>
</dbReference>
<evidence type="ECO:0000259" key="5">
    <source>
        <dbReference type="PROSITE" id="PS50850"/>
    </source>
</evidence>
<dbReference type="PANTHER" id="PTHR23518:SF2">
    <property type="entry name" value="MAJOR FACILITATOR SUPERFAMILY TRANSPORTER"/>
    <property type="match status" value="1"/>
</dbReference>
<evidence type="ECO:0000313" key="6">
    <source>
        <dbReference type="EMBL" id="AOV17739.1"/>
    </source>
</evidence>
<dbReference type="EMBL" id="CP017448">
    <property type="protein sequence ID" value="AOV17739.1"/>
    <property type="molecule type" value="Genomic_DNA"/>
</dbReference>
<dbReference type="Pfam" id="PF07690">
    <property type="entry name" value="MFS_1"/>
    <property type="match status" value="1"/>
</dbReference>
<dbReference type="InterPro" id="IPR011701">
    <property type="entry name" value="MFS"/>
</dbReference>
<dbReference type="RefSeq" id="WP_070073277.1">
    <property type="nucleotide sequence ID" value="NZ_CP017448.1"/>
</dbReference>
<evidence type="ECO:0000256" key="3">
    <source>
        <dbReference type="ARBA" id="ARBA00023136"/>
    </source>
</evidence>
<keyword evidence="2 4" id="KW-1133">Transmembrane helix</keyword>
<feature type="transmembrane region" description="Helical" evidence="4">
    <location>
        <begin position="308"/>
        <end position="326"/>
    </location>
</feature>